<feature type="binding site" evidence="7">
    <location>
        <position position="130"/>
    </location>
    <ligand>
        <name>ATP</name>
        <dbReference type="ChEBI" id="CHEBI:30616"/>
    </ligand>
</feature>
<keyword evidence="10" id="KW-0732">Signal</keyword>
<dbReference type="PRINTS" id="PR01243">
    <property type="entry name" value="NUCDPKINASE"/>
</dbReference>
<feature type="active site" description="Pros-phosphohistidine intermediate" evidence="7">
    <location>
        <position position="160"/>
    </location>
</feature>
<dbReference type="PROSITE" id="PS51257">
    <property type="entry name" value="PROKAR_LIPOPROTEIN"/>
    <property type="match status" value="1"/>
</dbReference>
<dbReference type="GO" id="GO:0004550">
    <property type="term" value="F:nucleoside diphosphate kinase activity"/>
    <property type="evidence" value="ECO:0007669"/>
    <property type="project" value="UniProtKB-EC"/>
</dbReference>
<keyword evidence="6 9" id="KW-0067">ATP-binding</keyword>
<evidence type="ECO:0000313" key="13">
    <source>
        <dbReference type="Proteomes" id="UP000664859"/>
    </source>
</evidence>
<sequence>MKARCLLLLALASLACKAFAKPGDVCNSPFTTTGSGPYTGSPGTLAERSFVAIKPEGLQRGLVGDVITRFERKGLKLVALKLEQPTPAKVRQHYAEHEGKPFFAGLVRHMCSGPLVLMVWEGPNVIEGGRRMLGKTDPLEAEPGTIRGDLCVCSTRNLVHASDAPDSALREIRLWFSEAELAPWGRTSEEYLTGTNSAPQG</sequence>
<evidence type="ECO:0000256" key="9">
    <source>
        <dbReference type="RuleBase" id="RU004013"/>
    </source>
</evidence>
<dbReference type="OrthoDB" id="2162449at2759"/>
<dbReference type="PANTHER" id="PTHR11349">
    <property type="entry name" value="NUCLEOSIDE DIPHOSPHATE KINASE"/>
    <property type="match status" value="1"/>
</dbReference>
<evidence type="ECO:0000313" key="12">
    <source>
        <dbReference type="EMBL" id="KAG5187280.1"/>
    </source>
</evidence>
<accession>A0A835Z9B5</accession>
<evidence type="ECO:0000256" key="10">
    <source>
        <dbReference type="SAM" id="SignalP"/>
    </source>
</evidence>
<evidence type="ECO:0000256" key="3">
    <source>
        <dbReference type="ARBA" id="ARBA00022679"/>
    </source>
</evidence>
<dbReference type="PROSITE" id="PS00469">
    <property type="entry name" value="NDPK"/>
    <property type="match status" value="1"/>
</dbReference>
<comment type="similarity">
    <text evidence="2 7 8">Belongs to the NDK family.</text>
</comment>
<dbReference type="Gene3D" id="3.30.70.141">
    <property type="entry name" value="Nucleoside diphosphate kinase-like domain"/>
    <property type="match status" value="1"/>
</dbReference>
<evidence type="ECO:0000256" key="6">
    <source>
        <dbReference type="ARBA" id="ARBA00022840"/>
    </source>
</evidence>
<dbReference type="SUPFAM" id="SSF54919">
    <property type="entry name" value="Nucleoside diphosphate kinase, NDK"/>
    <property type="match status" value="1"/>
</dbReference>
<organism evidence="12 13">
    <name type="scientific">Tribonema minus</name>
    <dbReference type="NCBI Taxonomy" id="303371"/>
    <lineage>
        <taxon>Eukaryota</taxon>
        <taxon>Sar</taxon>
        <taxon>Stramenopiles</taxon>
        <taxon>Ochrophyta</taxon>
        <taxon>PX clade</taxon>
        <taxon>Xanthophyceae</taxon>
        <taxon>Tribonematales</taxon>
        <taxon>Tribonemataceae</taxon>
        <taxon>Tribonema</taxon>
    </lineage>
</organism>
<feature type="binding site" evidence="7">
    <location>
        <position position="102"/>
    </location>
    <ligand>
        <name>ATP</name>
        <dbReference type="ChEBI" id="CHEBI:30616"/>
    </ligand>
</feature>
<comment type="caution">
    <text evidence="12">The sequence shown here is derived from an EMBL/GenBank/DDBJ whole genome shotgun (WGS) entry which is preliminary data.</text>
</comment>
<evidence type="ECO:0000256" key="7">
    <source>
        <dbReference type="PROSITE-ProRule" id="PRU00706"/>
    </source>
</evidence>
<feature type="binding site" evidence="7">
    <location>
        <position position="157"/>
    </location>
    <ligand>
        <name>ATP</name>
        <dbReference type="ChEBI" id="CHEBI:30616"/>
    </ligand>
</feature>
<comment type="cofactor">
    <cofactor evidence="1">
        <name>Mg(2+)</name>
        <dbReference type="ChEBI" id="CHEBI:18420"/>
    </cofactor>
</comment>
<proteinExistence type="inferred from homology"/>
<dbReference type="Proteomes" id="UP000664859">
    <property type="component" value="Unassembled WGS sequence"/>
</dbReference>
<feature type="binding site" evidence="7">
    <location>
        <position position="147"/>
    </location>
    <ligand>
        <name>ATP</name>
        <dbReference type="ChEBI" id="CHEBI:30616"/>
    </ligand>
</feature>
<feature type="signal peptide" evidence="10">
    <location>
        <begin position="1"/>
        <end position="20"/>
    </location>
</feature>
<dbReference type="GO" id="GO:0006241">
    <property type="term" value="P:CTP biosynthetic process"/>
    <property type="evidence" value="ECO:0007669"/>
    <property type="project" value="InterPro"/>
</dbReference>
<dbReference type="InterPro" id="IPR001564">
    <property type="entry name" value="Nucleoside_diP_kinase"/>
</dbReference>
<dbReference type="GO" id="GO:0006228">
    <property type="term" value="P:UTP biosynthetic process"/>
    <property type="evidence" value="ECO:0007669"/>
    <property type="project" value="InterPro"/>
</dbReference>
<feature type="chain" id="PRO_5032809731" description="Nucleoside diphosphate kinase" evidence="10">
    <location>
        <begin position="21"/>
        <end position="201"/>
    </location>
</feature>
<evidence type="ECO:0000256" key="1">
    <source>
        <dbReference type="ARBA" id="ARBA00001946"/>
    </source>
</evidence>
<dbReference type="HAMAP" id="MF_00451">
    <property type="entry name" value="NDP_kinase"/>
    <property type="match status" value="1"/>
</dbReference>
<dbReference type="AlphaFoldDB" id="A0A835Z9B5"/>
<dbReference type="InterPro" id="IPR034907">
    <property type="entry name" value="NDK-like_dom"/>
</dbReference>
<dbReference type="GO" id="GO:0006183">
    <property type="term" value="P:GTP biosynthetic process"/>
    <property type="evidence" value="ECO:0007669"/>
    <property type="project" value="InterPro"/>
</dbReference>
<reference evidence="12" key="1">
    <citation type="submission" date="2021-02" db="EMBL/GenBank/DDBJ databases">
        <title>First Annotated Genome of the Yellow-green Alga Tribonema minus.</title>
        <authorList>
            <person name="Mahan K.M."/>
        </authorList>
    </citation>
    <scope>NUCLEOTIDE SEQUENCE</scope>
    <source>
        <strain evidence="12">UTEX B ZZ1240</strain>
    </source>
</reference>
<dbReference type="Pfam" id="PF00334">
    <property type="entry name" value="NDK"/>
    <property type="match status" value="1"/>
</dbReference>
<feature type="binding site" evidence="7">
    <location>
        <position position="54"/>
    </location>
    <ligand>
        <name>ATP</name>
        <dbReference type="ChEBI" id="CHEBI:30616"/>
    </ligand>
</feature>
<dbReference type="SMART" id="SM00562">
    <property type="entry name" value="NDK"/>
    <property type="match status" value="1"/>
</dbReference>
<name>A0A835Z9B5_9STRA</name>
<feature type="domain" description="Nucleoside diphosphate kinase-like" evidence="11">
    <location>
        <begin position="46"/>
        <end position="183"/>
    </location>
</feature>
<dbReference type="EMBL" id="JAFCMP010000090">
    <property type="protein sequence ID" value="KAG5187280.1"/>
    <property type="molecule type" value="Genomic_DNA"/>
</dbReference>
<feature type="binding site" evidence="7">
    <location>
        <position position="136"/>
    </location>
    <ligand>
        <name>ATP</name>
        <dbReference type="ChEBI" id="CHEBI:30616"/>
    </ligand>
</feature>
<dbReference type="FunFam" id="3.30.70.141:FF:000002">
    <property type="entry name" value="Nucleoside diphosphate kinase"/>
    <property type="match status" value="1"/>
</dbReference>
<protein>
    <recommendedName>
        <fullName evidence="9">Nucleoside diphosphate kinase</fullName>
        <ecNumber evidence="9">2.7.4.6</ecNumber>
    </recommendedName>
</protein>
<keyword evidence="3 9" id="KW-0808">Transferase</keyword>
<dbReference type="GO" id="GO:0005524">
    <property type="term" value="F:ATP binding"/>
    <property type="evidence" value="ECO:0007669"/>
    <property type="project" value="UniProtKB-KW"/>
</dbReference>
<dbReference type="NCBIfam" id="NF001908">
    <property type="entry name" value="PRK00668.1"/>
    <property type="match status" value="1"/>
</dbReference>
<comment type="catalytic activity">
    <reaction evidence="9">
        <text>a 2'-deoxyribonucleoside 5'-diphosphate + ATP = a 2'-deoxyribonucleoside 5'-triphosphate + ADP</text>
        <dbReference type="Rhea" id="RHEA:44640"/>
        <dbReference type="ChEBI" id="CHEBI:30616"/>
        <dbReference type="ChEBI" id="CHEBI:61560"/>
        <dbReference type="ChEBI" id="CHEBI:73316"/>
        <dbReference type="ChEBI" id="CHEBI:456216"/>
        <dbReference type="EC" id="2.7.4.6"/>
    </reaction>
</comment>
<evidence type="ECO:0000256" key="8">
    <source>
        <dbReference type="RuleBase" id="RU004011"/>
    </source>
</evidence>
<evidence type="ECO:0000259" key="11">
    <source>
        <dbReference type="SMART" id="SM00562"/>
    </source>
</evidence>
<keyword evidence="13" id="KW-1185">Reference proteome</keyword>
<dbReference type="InterPro" id="IPR036850">
    <property type="entry name" value="NDK-like_dom_sf"/>
</dbReference>
<evidence type="ECO:0000256" key="5">
    <source>
        <dbReference type="ARBA" id="ARBA00022777"/>
    </source>
</evidence>
<dbReference type="CDD" id="cd04413">
    <property type="entry name" value="NDPk_I"/>
    <property type="match status" value="1"/>
</dbReference>
<keyword evidence="4 9" id="KW-0547">Nucleotide-binding</keyword>
<dbReference type="PROSITE" id="PS51374">
    <property type="entry name" value="NDPK_LIKE"/>
    <property type="match status" value="1"/>
</dbReference>
<gene>
    <name evidence="12" type="ORF">JKP88DRAFT_198044</name>
</gene>
<evidence type="ECO:0000256" key="2">
    <source>
        <dbReference type="ARBA" id="ARBA00008142"/>
    </source>
</evidence>
<dbReference type="EC" id="2.7.4.6" evidence="9"/>
<dbReference type="InterPro" id="IPR023005">
    <property type="entry name" value="Nucleoside_diP_kinase_AS"/>
</dbReference>
<keyword evidence="5 9" id="KW-0418">Kinase</keyword>
<evidence type="ECO:0000256" key="4">
    <source>
        <dbReference type="ARBA" id="ARBA00022741"/>
    </source>
</evidence>